<reference evidence="2" key="2">
    <citation type="submission" date="2023-05" db="EMBL/GenBank/DDBJ databases">
        <authorList>
            <consortium name="Lawrence Berkeley National Laboratory"/>
            <person name="Steindorff A."/>
            <person name="Hensen N."/>
            <person name="Bonometti L."/>
            <person name="Westerberg I."/>
            <person name="Brannstrom I.O."/>
            <person name="Guillou S."/>
            <person name="Cros-Aarteil S."/>
            <person name="Calhoun S."/>
            <person name="Haridas S."/>
            <person name="Kuo A."/>
            <person name="Mondo S."/>
            <person name="Pangilinan J."/>
            <person name="Riley R."/>
            <person name="Labutti K."/>
            <person name="Andreopoulos B."/>
            <person name="Lipzen A."/>
            <person name="Chen C."/>
            <person name="Yanf M."/>
            <person name="Daum C."/>
            <person name="Ng V."/>
            <person name="Clum A."/>
            <person name="Ohm R."/>
            <person name="Martin F."/>
            <person name="Silar P."/>
            <person name="Natvig D."/>
            <person name="Lalanne C."/>
            <person name="Gautier V."/>
            <person name="Ament-Velasquez S.L."/>
            <person name="Kruys A."/>
            <person name="Hutchinson M.I."/>
            <person name="Powell A.J."/>
            <person name="Barry K."/>
            <person name="Miller A.N."/>
            <person name="Grigoriev I.V."/>
            <person name="Debuchy R."/>
            <person name="Gladieux P."/>
            <person name="Thoren M.H."/>
            <person name="Johannesson H."/>
        </authorList>
    </citation>
    <scope>NUCLEOTIDE SEQUENCE</scope>
    <source>
        <strain evidence="2">CBS 757.83</strain>
    </source>
</reference>
<reference evidence="2" key="1">
    <citation type="journal article" date="2023" name="Mol. Phylogenet. Evol.">
        <title>Genome-scale phylogeny and comparative genomics of the fungal order Sordariales.</title>
        <authorList>
            <person name="Hensen N."/>
            <person name="Bonometti L."/>
            <person name="Westerberg I."/>
            <person name="Brannstrom I.O."/>
            <person name="Guillou S."/>
            <person name="Cros-Aarteil S."/>
            <person name="Calhoun S."/>
            <person name="Haridas S."/>
            <person name="Kuo A."/>
            <person name="Mondo S."/>
            <person name="Pangilinan J."/>
            <person name="Riley R."/>
            <person name="LaButti K."/>
            <person name="Andreopoulos B."/>
            <person name="Lipzen A."/>
            <person name="Chen C."/>
            <person name="Yan M."/>
            <person name="Daum C."/>
            <person name="Ng V."/>
            <person name="Clum A."/>
            <person name="Steindorff A."/>
            <person name="Ohm R.A."/>
            <person name="Martin F."/>
            <person name="Silar P."/>
            <person name="Natvig D.O."/>
            <person name="Lalanne C."/>
            <person name="Gautier V."/>
            <person name="Ament-Velasquez S.L."/>
            <person name="Kruys A."/>
            <person name="Hutchinson M.I."/>
            <person name="Powell A.J."/>
            <person name="Barry K."/>
            <person name="Miller A.N."/>
            <person name="Grigoriev I.V."/>
            <person name="Debuchy R."/>
            <person name="Gladieux P."/>
            <person name="Hiltunen Thoren M."/>
            <person name="Johannesson H."/>
        </authorList>
    </citation>
    <scope>NUCLEOTIDE SEQUENCE</scope>
    <source>
        <strain evidence="2">CBS 757.83</strain>
    </source>
</reference>
<dbReference type="EMBL" id="MU863697">
    <property type="protein sequence ID" value="KAK4096772.1"/>
    <property type="molecule type" value="Genomic_DNA"/>
</dbReference>
<gene>
    <name evidence="2" type="ORF">N658DRAFT_333307</name>
</gene>
<evidence type="ECO:0000256" key="1">
    <source>
        <dbReference type="SAM" id="MobiDB-lite"/>
    </source>
</evidence>
<name>A0AAN6PWE3_9PEZI</name>
<evidence type="ECO:0000313" key="3">
    <source>
        <dbReference type="Proteomes" id="UP001305647"/>
    </source>
</evidence>
<sequence length="79" mass="8475">MGNSDLAGIQVINSPERPREHSALSASTGDRILAPKIHHRECVGGVPEDSMGVNEVEWVTPSGLRRRAAPATVCWLSSL</sequence>
<keyword evidence="3" id="KW-1185">Reference proteome</keyword>
<protein>
    <submittedName>
        <fullName evidence="2">Uncharacterized protein</fullName>
    </submittedName>
</protein>
<organism evidence="2 3">
    <name type="scientific">Parathielavia hyrcaniae</name>
    <dbReference type="NCBI Taxonomy" id="113614"/>
    <lineage>
        <taxon>Eukaryota</taxon>
        <taxon>Fungi</taxon>
        <taxon>Dikarya</taxon>
        <taxon>Ascomycota</taxon>
        <taxon>Pezizomycotina</taxon>
        <taxon>Sordariomycetes</taxon>
        <taxon>Sordariomycetidae</taxon>
        <taxon>Sordariales</taxon>
        <taxon>Chaetomiaceae</taxon>
        <taxon>Parathielavia</taxon>
    </lineage>
</organism>
<evidence type="ECO:0000313" key="2">
    <source>
        <dbReference type="EMBL" id="KAK4096772.1"/>
    </source>
</evidence>
<dbReference type="Proteomes" id="UP001305647">
    <property type="component" value="Unassembled WGS sequence"/>
</dbReference>
<accession>A0AAN6PWE3</accession>
<feature type="region of interest" description="Disordered" evidence="1">
    <location>
        <begin position="1"/>
        <end position="26"/>
    </location>
</feature>
<comment type="caution">
    <text evidence="2">The sequence shown here is derived from an EMBL/GenBank/DDBJ whole genome shotgun (WGS) entry which is preliminary data.</text>
</comment>
<proteinExistence type="predicted"/>
<dbReference type="AlphaFoldDB" id="A0AAN6PWE3"/>